<evidence type="ECO:0000313" key="2">
    <source>
        <dbReference type="EMBL" id="OAG25275.1"/>
    </source>
</evidence>
<keyword evidence="1" id="KW-0812">Transmembrane</keyword>
<dbReference type="Proteomes" id="UP000077248">
    <property type="component" value="Unassembled WGS sequence"/>
</dbReference>
<evidence type="ECO:0000256" key="1">
    <source>
        <dbReference type="SAM" id="Phobius"/>
    </source>
</evidence>
<dbReference type="EMBL" id="KV441470">
    <property type="protein sequence ID" value="OAG25275.1"/>
    <property type="molecule type" value="Genomic_DNA"/>
</dbReference>
<organism evidence="2 3">
    <name type="scientific">Alternaria alternata</name>
    <name type="common">Alternaria rot fungus</name>
    <name type="synonym">Torula alternata</name>
    <dbReference type="NCBI Taxonomy" id="5599"/>
    <lineage>
        <taxon>Eukaryota</taxon>
        <taxon>Fungi</taxon>
        <taxon>Dikarya</taxon>
        <taxon>Ascomycota</taxon>
        <taxon>Pezizomycotina</taxon>
        <taxon>Dothideomycetes</taxon>
        <taxon>Pleosporomycetidae</taxon>
        <taxon>Pleosporales</taxon>
        <taxon>Pleosporineae</taxon>
        <taxon>Pleosporaceae</taxon>
        <taxon>Alternaria</taxon>
        <taxon>Alternaria sect. Alternaria</taxon>
        <taxon>Alternaria alternata complex</taxon>
    </lineage>
</organism>
<keyword evidence="3" id="KW-1185">Reference proteome</keyword>
<protein>
    <submittedName>
        <fullName evidence="2">Uncharacterized protein</fullName>
    </submittedName>
</protein>
<dbReference type="GeneID" id="29116791"/>
<gene>
    <name evidence="2" type="ORF">CC77DRAFT_309844</name>
</gene>
<proteinExistence type="predicted"/>
<sequence>MEDAFSCWRSPGAQKMDDSRLLYTPHGPCGRTRRAFEFGNCVACLFLTVACFEIVLIVIEKLVCVFDLSMRSMVMSVQHLDIEAKKQVMKRKGLKHQGTLNVSMRSFCKSRDPTSF</sequence>
<dbReference type="AlphaFoldDB" id="A0A177DZW5"/>
<feature type="transmembrane region" description="Helical" evidence="1">
    <location>
        <begin position="38"/>
        <end position="59"/>
    </location>
</feature>
<dbReference type="VEuPathDB" id="FungiDB:CC77DRAFT_309844"/>
<accession>A0A177DZW5</accession>
<evidence type="ECO:0000313" key="3">
    <source>
        <dbReference type="Proteomes" id="UP000077248"/>
    </source>
</evidence>
<dbReference type="RefSeq" id="XP_018390696.1">
    <property type="nucleotide sequence ID" value="XM_018531197.1"/>
</dbReference>
<keyword evidence="1" id="KW-0472">Membrane</keyword>
<name>A0A177DZW5_ALTAL</name>
<keyword evidence="1" id="KW-1133">Transmembrane helix</keyword>
<reference evidence="2 3" key="1">
    <citation type="submission" date="2016-05" db="EMBL/GenBank/DDBJ databases">
        <title>Comparative analysis of secretome profiles of manganese(II)-oxidizing ascomycete fungi.</title>
        <authorList>
            <consortium name="DOE Joint Genome Institute"/>
            <person name="Zeiner C.A."/>
            <person name="Purvine S.O."/>
            <person name="Zink E.M."/>
            <person name="Wu S."/>
            <person name="Pasa-Tolic L."/>
            <person name="Chaput D.L."/>
            <person name="Haridas S."/>
            <person name="Grigoriev I.V."/>
            <person name="Santelli C.M."/>
            <person name="Hansel C.M."/>
        </authorList>
    </citation>
    <scope>NUCLEOTIDE SEQUENCE [LARGE SCALE GENOMIC DNA]</scope>
    <source>
        <strain evidence="2 3">SRC1lrK2f</strain>
    </source>
</reference>
<dbReference type="KEGG" id="aalt:CC77DRAFT_309844"/>